<dbReference type="InParanoid" id="L9KKB8"/>
<gene>
    <name evidence="1" type="ORF">TREES_T100001643</name>
</gene>
<proteinExistence type="predicted"/>
<dbReference type="AlphaFoldDB" id="L9KKB8"/>
<keyword evidence="2" id="KW-1185">Reference proteome</keyword>
<name>L9KKB8_TUPCH</name>
<accession>L9KKB8</accession>
<evidence type="ECO:0000313" key="2">
    <source>
        <dbReference type="Proteomes" id="UP000011518"/>
    </source>
</evidence>
<reference evidence="2" key="2">
    <citation type="journal article" date="2013" name="Nat. Commun.">
        <title>Genome of the Chinese tree shrew.</title>
        <authorList>
            <person name="Fan Y."/>
            <person name="Huang Z.Y."/>
            <person name="Cao C.C."/>
            <person name="Chen C.S."/>
            <person name="Chen Y.X."/>
            <person name="Fan D.D."/>
            <person name="He J."/>
            <person name="Hou H.L."/>
            <person name="Hu L."/>
            <person name="Hu X.T."/>
            <person name="Jiang X.T."/>
            <person name="Lai R."/>
            <person name="Lang Y.S."/>
            <person name="Liang B."/>
            <person name="Liao S.G."/>
            <person name="Mu D."/>
            <person name="Ma Y.Y."/>
            <person name="Niu Y.Y."/>
            <person name="Sun X.Q."/>
            <person name="Xia J.Q."/>
            <person name="Xiao J."/>
            <person name="Xiong Z.Q."/>
            <person name="Xu L."/>
            <person name="Yang L."/>
            <person name="Zhang Y."/>
            <person name="Zhao W."/>
            <person name="Zhao X.D."/>
            <person name="Zheng Y.T."/>
            <person name="Zhou J.M."/>
            <person name="Zhu Y.B."/>
            <person name="Zhang G.J."/>
            <person name="Wang J."/>
            <person name="Yao Y.G."/>
        </authorList>
    </citation>
    <scope>NUCLEOTIDE SEQUENCE [LARGE SCALE GENOMIC DNA]</scope>
</reference>
<organism evidence="1 2">
    <name type="scientific">Tupaia chinensis</name>
    <name type="common">Chinese tree shrew</name>
    <name type="synonym">Tupaia belangeri chinensis</name>
    <dbReference type="NCBI Taxonomy" id="246437"/>
    <lineage>
        <taxon>Eukaryota</taxon>
        <taxon>Metazoa</taxon>
        <taxon>Chordata</taxon>
        <taxon>Craniata</taxon>
        <taxon>Vertebrata</taxon>
        <taxon>Euteleostomi</taxon>
        <taxon>Mammalia</taxon>
        <taxon>Eutheria</taxon>
        <taxon>Euarchontoglires</taxon>
        <taxon>Scandentia</taxon>
        <taxon>Tupaiidae</taxon>
        <taxon>Tupaia</taxon>
    </lineage>
</organism>
<dbReference type="Proteomes" id="UP000011518">
    <property type="component" value="Unassembled WGS sequence"/>
</dbReference>
<dbReference type="EMBL" id="KB320797">
    <property type="protein sequence ID" value="ELW62929.1"/>
    <property type="molecule type" value="Genomic_DNA"/>
</dbReference>
<evidence type="ECO:0000313" key="1">
    <source>
        <dbReference type="EMBL" id="ELW62929.1"/>
    </source>
</evidence>
<protein>
    <submittedName>
        <fullName evidence="1">Uncharacterized protein</fullName>
    </submittedName>
</protein>
<reference evidence="2" key="1">
    <citation type="submission" date="2012-07" db="EMBL/GenBank/DDBJ databases">
        <title>Genome of the Chinese tree shrew, a rising model animal genetically related to primates.</title>
        <authorList>
            <person name="Zhang G."/>
            <person name="Fan Y."/>
            <person name="Yao Y."/>
            <person name="Huang Z."/>
        </authorList>
    </citation>
    <scope>NUCLEOTIDE SEQUENCE [LARGE SCALE GENOMIC DNA]</scope>
</reference>
<sequence length="135" mass="14300">MPMCWAPCCRWEAAGDERAQTSRFSRGARQAALAYGRASARVVTARLPTSALPVWGPTKSSSTAVILMWPPAAACSCTGHDCPRNTGGVYNTQLSDHVELCLCMSGDWEAAASTMRPASRSTAAVVIRPLVSTLA</sequence>